<sequence>MKAQKAKEELSRCLKENKTITIRKLKKLLTDINFSLEPSESKEVRYLKREIRNLIKANKKLKRKIRRLEKDGNV</sequence>
<accession>A0A9W5U2C9</accession>
<organism evidence="2 3">
    <name type="scientific">Lentibacillus populi</name>
    <dbReference type="NCBI Taxonomy" id="1827502"/>
    <lineage>
        <taxon>Bacteria</taxon>
        <taxon>Bacillati</taxon>
        <taxon>Bacillota</taxon>
        <taxon>Bacilli</taxon>
        <taxon>Bacillales</taxon>
        <taxon>Bacillaceae</taxon>
        <taxon>Lentibacillus</taxon>
    </lineage>
</organism>
<feature type="coiled-coil region" evidence="1">
    <location>
        <begin position="44"/>
        <end position="71"/>
    </location>
</feature>
<dbReference type="Proteomes" id="UP000621492">
    <property type="component" value="Unassembled WGS sequence"/>
</dbReference>
<name>A0A9W5U2C9_9BACI</name>
<dbReference type="RefSeq" id="WP_188725973.1">
    <property type="nucleotide sequence ID" value="NZ_BMJD01000094.1"/>
</dbReference>
<evidence type="ECO:0000313" key="2">
    <source>
        <dbReference type="EMBL" id="GGB63705.1"/>
    </source>
</evidence>
<reference evidence="2" key="2">
    <citation type="submission" date="2020-09" db="EMBL/GenBank/DDBJ databases">
        <authorList>
            <person name="Sun Q."/>
            <person name="Zhou Y."/>
        </authorList>
    </citation>
    <scope>NUCLEOTIDE SEQUENCE</scope>
    <source>
        <strain evidence="2">CGMCC 1.15454</strain>
    </source>
</reference>
<keyword evidence="3" id="KW-1185">Reference proteome</keyword>
<proteinExistence type="predicted"/>
<evidence type="ECO:0000256" key="1">
    <source>
        <dbReference type="SAM" id="Coils"/>
    </source>
</evidence>
<reference evidence="2" key="1">
    <citation type="journal article" date="2014" name="Int. J. Syst. Evol. Microbiol.">
        <title>Complete genome sequence of Corynebacterium casei LMG S-19264T (=DSM 44701T), isolated from a smear-ripened cheese.</title>
        <authorList>
            <consortium name="US DOE Joint Genome Institute (JGI-PGF)"/>
            <person name="Walter F."/>
            <person name="Albersmeier A."/>
            <person name="Kalinowski J."/>
            <person name="Ruckert C."/>
        </authorList>
    </citation>
    <scope>NUCLEOTIDE SEQUENCE</scope>
    <source>
        <strain evidence="2">CGMCC 1.15454</strain>
    </source>
</reference>
<evidence type="ECO:0000313" key="3">
    <source>
        <dbReference type="Proteomes" id="UP000621492"/>
    </source>
</evidence>
<protein>
    <submittedName>
        <fullName evidence="2">Uncharacterized protein</fullName>
    </submittedName>
</protein>
<keyword evidence="1" id="KW-0175">Coiled coil</keyword>
<gene>
    <name evidence="2" type="ORF">GCM10011409_45960</name>
</gene>
<dbReference type="AlphaFoldDB" id="A0A9W5U2C9"/>
<dbReference type="EMBL" id="BMJD01000094">
    <property type="protein sequence ID" value="GGB63705.1"/>
    <property type="molecule type" value="Genomic_DNA"/>
</dbReference>
<comment type="caution">
    <text evidence="2">The sequence shown here is derived from an EMBL/GenBank/DDBJ whole genome shotgun (WGS) entry which is preliminary data.</text>
</comment>